<comment type="catalytic activity">
    <reaction evidence="1">
        <text>ethanolamine = acetaldehyde + NH4(+)</text>
        <dbReference type="Rhea" id="RHEA:15313"/>
        <dbReference type="ChEBI" id="CHEBI:15343"/>
        <dbReference type="ChEBI" id="CHEBI:28938"/>
        <dbReference type="ChEBI" id="CHEBI:57603"/>
        <dbReference type="EC" id="4.3.1.7"/>
    </reaction>
</comment>
<keyword evidence="3" id="KW-1185">Reference proteome</keyword>
<dbReference type="UniPathway" id="UPA00560"/>
<dbReference type="PANTHER" id="PTHR39329">
    <property type="entry name" value="ETHANOLAMINE AMMONIA-LYASE HEAVY CHAIN"/>
    <property type="match status" value="1"/>
</dbReference>
<dbReference type="PANTHER" id="PTHR39329:SF1">
    <property type="entry name" value="ETHANOLAMINE AMMONIA-LYASE LARGE SUBUNIT"/>
    <property type="match status" value="1"/>
</dbReference>
<comment type="pathway">
    <text evidence="1">Amine and polyamine degradation; ethanolamine degradation.</text>
</comment>
<dbReference type="GO" id="GO:0031419">
    <property type="term" value="F:cobalamin binding"/>
    <property type="evidence" value="ECO:0007669"/>
    <property type="project" value="UniProtKB-UniRule"/>
</dbReference>
<dbReference type="InterPro" id="IPR013785">
    <property type="entry name" value="Aldolase_TIM"/>
</dbReference>
<keyword evidence="1 2" id="KW-0456">Lyase</keyword>
<feature type="binding site" evidence="1">
    <location>
        <position position="262"/>
    </location>
    <ligand>
        <name>adenosylcob(III)alamin</name>
        <dbReference type="ChEBI" id="CHEBI:18408"/>
    </ligand>
</feature>
<dbReference type="Proteomes" id="UP000305778">
    <property type="component" value="Unassembled WGS sequence"/>
</dbReference>
<comment type="similarity">
    <text evidence="1">Belongs to the EutB family.</text>
</comment>
<dbReference type="EC" id="4.3.1.7" evidence="1"/>
<feature type="binding site" evidence="1">
    <location>
        <position position="312"/>
    </location>
    <ligand>
        <name>adenosylcob(III)alamin</name>
        <dbReference type="ChEBI" id="CHEBI:18408"/>
    </ligand>
</feature>
<keyword evidence="1" id="KW-0846">Cobalamin</keyword>
<organism evidence="2 3">
    <name type="scientific">Actinacidiphila oryziradicis</name>
    <dbReference type="NCBI Taxonomy" id="2571141"/>
    <lineage>
        <taxon>Bacteria</taxon>
        <taxon>Bacillati</taxon>
        <taxon>Actinomycetota</taxon>
        <taxon>Actinomycetes</taxon>
        <taxon>Kitasatosporales</taxon>
        <taxon>Streptomycetaceae</taxon>
        <taxon>Actinacidiphila</taxon>
    </lineage>
</organism>
<comment type="caution">
    <text evidence="2">The sequence shown here is derived from an EMBL/GenBank/DDBJ whole genome shotgun (WGS) entry which is preliminary data.</text>
</comment>
<dbReference type="InterPro" id="IPR044939">
    <property type="entry name" value="EutB_dom_2_sf"/>
</dbReference>
<dbReference type="GO" id="GO:0005829">
    <property type="term" value="C:cytosol"/>
    <property type="evidence" value="ECO:0007669"/>
    <property type="project" value="TreeGrafter"/>
</dbReference>
<feature type="binding site" evidence="1">
    <location>
        <begin position="176"/>
        <end position="178"/>
    </location>
    <ligand>
        <name>substrate</name>
    </ligand>
</feature>
<dbReference type="GO" id="GO:0008851">
    <property type="term" value="F:ethanolamine ammonia-lyase activity"/>
    <property type="evidence" value="ECO:0007669"/>
    <property type="project" value="UniProtKB-UniRule"/>
</dbReference>
<evidence type="ECO:0000256" key="1">
    <source>
        <dbReference type="HAMAP-Rule" id="MF_00861"/>
    </source>
</evidence>
<dbReference type="OrthoDB" id="9770909at2"/>
<feature type="binding site" evidence="1">
    <location>
        <position position="210"/>
    </location>
    <ligand>
        <name>adenosylcob(III)alamin</name>
        <dbReference type="ChEBI" id="CHEBI:18408"/>
    </ligand>
</feature>
<comment type="function">
    <text evidence="1">Catalyzes the deamination of various vicinal amino-alcohols to oxo compounds. Allows this organism to utilize ethanolamine as the sole source of nitrogen and carbon in the presence of vitamin B12.</text>
</comment>
<dbReference type="AlphaFoldDB" id="A0A4U0SPW9"/>
<dbReference type="InterPro" id="IPR010628">
    <property type="entry name" value="EutB"/>
</dbReference>
<feature type="binding site" evidence="1">
    <location>
        <position position="209"/>
    </location>
    <ligand>
        <name>substrate</name>
    </ligand>
</feature>
<dbReference type="Gene3D" id="2.30.170.30">
    <property type="entry name" value="ethanolamine ammonia-lyase heavy chain domain like"/>
    <property type="match status" value="1"/>
</dbReference>
<dbReference type="EMBL" id="SUMC01000016">
    <property type="protein sequence ID" value="TKA10251.1"/>
    <property type="molecule type" value="Genomic_DNA"/>
</dbReference>
<keyword evidence="1" id="KW-0170">Cobalt</keyword>
<dbReference type="GO" id="GO:0009350">
    <property type="term" value="C:ethanolamine ammonia-lyase complex"/>
    <property type="evidence" value="ECO:0007669"/>
    <property type="project" value="UniProtKB-UniRule"/>
</dbReference>
<dbReference type="HAMAP" id="MF_00861">
    <property type="entry name" value="EutB"/>
    <property type="match status" value="1"/>
</dbReference>
<sequence length="483" mass="50568">MLPPEPGGPQNGEPLLSGYTATLGVRRYRFTGLAHLLAAASPERTGDRLAGLAAESAQQRVAARMALAEVPLRQFLAEPVIPYEDDDVTRLILDTHDAAAFAPVADLTVGEFRDWLLSEAADGPALAAIAPGVTPEMAAAVSKLMSNADLVAAARKVRVVTAFRSTIGLPGRIATRLQPNHPTDDPAGVAAALLDGLLMGSGDAVIGINPATDSPRAVRALLELLDGVIERYGIPTQSCVLSHVTTSIGLMEQGAPLDLVFQSIAGTQAANASFGVTLGILDEAFQGARELGRGTVGQNALYFETGQGSALSADAHHGVDQQTCEARAYAVARRYEPLLVNTVVGFIGPEYLYDGRQILRAGLEDHFCGKLLGLPMGLDICYTNHADADDDDIATMLTMLGVAGASFVICTPGGDDIMLNYQSASYHDALYLREVLGLRPAPEFEAWLDGIGLLDDRGTIRDVSGAAHPLAAIAAAAGKEIAA</sequence>
<proteinExistence type="inferred from homology"/>
<dbReference type="GO" id="GO:0046336">
    <property type="term" value="P:ethanolamine catabolic process"/>
    <property type="evidence" value="ECO:0007669"/>
    <property type="project" value="UniProtKB-UniRule"/>
</dbReference>
<dbReference type="Gene3D" id="3.20.20.70">
    <property type="entry name" value="Aldolase class I"/>
    <property type="match status" value="1"/>
</dbReference>
<dbReference type="GO" id="GO:0031471">
    <property type="term" value="C:ethanolamine degradation polyhedral organelle"/>
    <property type="evidence" value="ECO:0007669"/>
    <property type="project" value="UniProtKB-UniRule"/>
</dbReference>
<name>A0A4U0SPW9_9ACTN</name>
<dbReference type="InterPro" id="IPR044941">
    <property type="entry name" value="EutB_N_sf"/>
</dbReference>
<feature type="binding site" evidence="1">
    <location>
        <position position="379"/>
    </location>
    <ligand>
        <name>substrate</name>
    </ligand>
</feature>
<accession>A0A4U0SPW9</accession>
<comment type="subunit">
    <text evidence="1">The basic unit is a heterodimer which dimerizes to form tetramers. The heterotetramers trimerize; 6 large subunits form a core ring with 6 small subunits projecting outwards.</text>
</comment>
<feature type="binding site" evidence="1">
    <location>
        <position position="418"/>
    </location>
    <ligand>
        <name>adenosylcob(III)alamin</name>
        <dbReference type="ChEBI" id="CHEBI:18408"/>
    </ligand>
</feature>
<dbReference type="GO" id="GO:0006520">
    <property type="term" value="P:amino acid metabolic process"/>
    <property type="evidence" value="ECO:0007669"/>
    <property type="project" value="InterPro"/>
</dbReference>
<dbReference type="NCBIfam" id="NF011649">
    <property type="entry name" value="PRK15067.1"/>
    <property type="match status" value="1"/>
</dbReference>
<dbReference type="Pfam" id="PF06751">
    <property type="entry name" value="EutB"/>
    <property type="match status" value="1"/>
</dbReference>
<protein>
    <recommendedName>
        <fullName evidence="1">Ethanolamine ammonia-lyase large subunit</fullName>
        <shortName evidence="1">EAL large subunit</shortName>
        <ecNumber evidence="1">4.3.1.7</ecNumber>
    </recommendedName>
</protein>
<gene>
    <name evidence="1" type="primary">eutB</name>
    <name evidence="2" type="ORF">FCI23_18835</name>
</gene>
<comment type="cofactor">
    <cofactor evidence="1">
        <name>adenosylcob(III)alamin</name>
        <dbReference type="ChEBI" id="CHEBI:18408"/>
    </cofactor>
    <text evidence="1">Binds between the large and small subunits.</text>
</comment>
<reference evidence="2 3" key="1">
    <citation type="submission" date="2019-04" db="EMBL/GenBank/DDBJ databases">
        <title>Streptomyces oryziradicis sp. nov., a novel actinomycete isolated from rhizosphere soil of rice (Oryza sativa L.).</title>
        <authorList>
            <person name="Li C."/>
        </authorList>
    </citation>
    <scope>NUCLEOTIDE SEQUENCE [LARGE SCALE GENOMIC DNA]</scope>
    <source>
        <strain evidence="2 3">NEAU-C40</strain>
    </source>
</reference>
<comment type="subcellular location">
    <subcellularLocation>
        <location evidence="1">Bacterial microcompartment</location>
    </subcellularLocation>
</comment>
<feature type="binding site" evidence="1">
    <location>
        <position position="304"/>
    </location>
    <ligand>
        <name>substrate</name>
    </ligand>
</feature>
<keyword evidence="1" id="KW-1283">Bacterial microcompartment</keyword>
<evidence type="ECO:0000313" key="2">
    <source>
        <dbReference type="EMBL" id="TKA10251.1"/>
    </source>
</evidence>
<dbReference type="PIRSF" id="PIRSF018788">
    <property type="entry name" value="EutB"/>
    <property type="match status" value="1"/>
</dbReference>
<dbReference type="Gene3D" id="1.10.220.70">
    <property type="entry name" value="lyase"/>
    <property type="match status" value="1"/>
</dbReference>
<evidence type="ECO:0000313" key="3">
    <source>
        <dbReference type="Proteomes" id="UP000305778"/>
    </source>
</evidence>